<dbReference type="Proteomes" id="UP000007266">
    <property type="component" value="Unassembled WGS sequence"/>
</dbReference>
<dbReference type="InterPro" id="IPR023674">
    <property type="entry name" value="Ribosomal_uL1-like"/>
</dbReference>
<proteinExistence type="inferred from homology"/>
<accession>D6X497</accession>
<organism evidence="4 5">
    <name type="scientific">Tribolium castaneum</name>
    <name type="common">Red flour beetle</name>
    <dbReference type="NCBI Taxonomy" id="7070"/>
    <lineage>
        <taxon>Eukaryota</taxon>
        <taxon>Metazoa</taxon>
        <taxon>Ecdysozoa</taxon>
        <taxon>Arthropoda</taxon>
        <taxon>Hexapoda</taxon>
        <taxon>Insecta</taxon>
        <taxon>Pterygota</taxon>
        <taxon>Neoptera</taxon>
        <taxon>Endopterygota</taxon>
        <taxon>Coleoptera</taxon>
        <taxon>Polyphaga</taxon>
        <taxon>Cucujiformia</taxon>
        <taxon>Tenebrionidae</taxon>
        <taxon>Tenebrionidae incertae sedis</taxon>
        <taxon>Tribolium</taxon>
    </lineage>
</organism>
<evidence type="ECO:0000256" key="2">
    <source>
        <dbReference type="ARBA" id="ARBA00022980"/>
    </source>
</evidence>
<dbReference type="GO" id="GO:0005840">
    <property type="term" value="C:ribosome"/>
    <property type="evidence" value="ECO:0007669"/>
    <property type="project" value="UniProtKB-KW"/>
</dbReference>
<dbReference type="InterPro" id="IPR028364">
    <property type="entry name" value="Ribosomal_uL1/biogenesis"/>
</dbReference>
<dbReference type="PANTHER" id="PTHR36427:SF3">
    <property type="entry name" value="LARGE RIBOSOMAL SUBUNIT PROTEIN UL1M"/>
    <property type="match status" value="1"/>
</dbReference>
<reference evidence="4 5" key="2">
    <citation type="journal article" date="2010" name="Nucleic Acids Res.">
        <title>BeetleBase in 2010: revisions to provide comprehensive genomic information for Tribolium castaneum.</title>
        <authorList>
            <person name="Kim H.S."/>
            <person name="Murphy T."/>
            <person name="Xia J."/>
            <person name="Caragea D."/>
            <person name="Park Y."/>
            <person name="Beeman R.W."/>
            <person name="Lorenzen M.D."/>
            <person name="Butcher S."/>
            <person name="Manak J.R."/>
            <person name="Brown S.J."/>
        </authorList>
    </citation>
    <scope>NUCLEOTIDE SEQUENCE [LARGE SCALE GENOMIC DNA]</scope>
    <source>
        <strain evidence="4 5">Georgia GA2</strain>
    </source>
</reference>
<dbReference type="AlphaFoldDB" id="D6X497"/>
<dbReference type="OMA" id="MWDKSSA"/>
<evidence type="ECO:0000313" key="5">
    <source>
        <dbReference type="Proteomes" id="UP000007266"/>
    </source>
</evidence>
<name>D6X497_TRICA</name>
<keyword evidence="2 4" id="KW-0689">Ribosomal protein</keyword>
<keyword evidence="5" id="KW-1185">Reference proteome</keyword>
<dbReference type="PANTHER" id="PTHR36427">
    <property type="entry name" value="54S RIBOSOMAL PROTEIN L1, MITOCHONDRIAL"/>
    <property type="match status" value="1"/>
</dbReference>
<dbReference type="eggNOG" id="KOG1569">
    <property type="taxonomic scope" value="Eukaryota"/>
</dbReference>
<gene>
    <name evidence="4" type="primary">AUGUSTUS-3.0.2_11372</name>
    <name evidence="4" type="ORF">TcasGA2_TC011372</name>
</gene>
<dbReference type="InterPro" id="IPR016095">
    <property type="entry name" value="Ribosomal_uL1_3-a/b-sand"/>
</dbReference>
<comment type="similarity">
    <text evidence="1">Belongs to the universal ribosomal protein uL1 family.</text>
</comment>
<reference evidence="4 5" key="1">
    <citation type="journal article" date="2008" name="Nature">
        <title>The genome of the model beetle and pest Tribolium castaneum.</title>
        <authorList>
            <consortium name="Tribolium Genome Sequencing Consortium"/>
            <person name="Richards S."/>
            <person name="Gibbs R.A."/>
            <person name="Weinstock G.M."/>
            <person name="Brown S.J."/>
            <person name="Denell R."/>
            <person name="Beeman R.W."/>
            <person name="Gibbs R."/>
            <person name="Beeman R.W."/>
            <person name="Brown S.J."/>
            <person name="Bucher G."/>
            <person name="Friedrich M."/>
            <person name="Grimmelikhuijzen C.J."/>
            <person name="Klingler M."/>
            <person name="Lorenzen M."/>
            <person name="Richards S."/>
            <person name="Roth S."/>
            <person name="Schroder R."/>
            <person name="Tautz D."/>
            <person name="Zdobnov E.M."/>
            <person name="Muzny D."/>
            <person name="Gibbs R.A."/>
            <person name="Weinstock G.M."/>
            <person name="Attaway T."/>
            <person name="Bell S."/>
            <person name="Buhay C.J."/>
            <person name="Chandrabose M.N."/>
            <person name="Chavez D."/>
            <person name="Clerk-Blankenburg K.P."/>
            <person name="Cree A."/>
            <person name="Dao M."/>
            <person name="Davis C."/>
            <person name="Chacko J."/>
            <person name="Dinh H."/>
            <person name="Dugan-Rocha S."/>
            <person name="Fowler G."/>
            <person name="Garner T.T."/>
            <person name="Garnes J."/>
            <person name="Gnirke A."/>
            <person name="Hawes A."/>
            <person name="Hernandez J."/>
            <person name="Hines S."/>
            <person name="Holder M."/>
            <person name="Hume J."/>
            <person name="Jhangiani S.N."/>
            <person name="Joshi V."/>
            <person name="Khan Z.M."/>
            <person name="Jackson L."/>
            <person name="Kovar C."/>
            <person name="Kowis A."/>
            <person name="Lee S."/>
            <person name="Lewis L.R."/>
            <person name="Margolis J."/>
            <person name="Morgan M."/>
            <person name="Nazareth L.V."/>
            <person name="Nguyen N."/>
            <person name="Okwuonu G."/>
            <person name="Parker D."/>
            <person name="Richards S."/>
            <person name="Ruiz S.J."/>
            <person name="Santibanez J."/>
            <person name="Savard J."/>
            <person name="Scherer S.E."/>
            <person name="Schneider B."/>
            <person name="Sodergren E."/>
            <person name="Tautz D."/>
            <person name="Vattahil S."/>
            <person name="Villasana D."/>
            <person name="White C.S."/>
            <person name="Wright R."/>
            <person name="Park Y."/>
            <person name="Beeman R.W."/>
            <person name="Lord J."/>
            <person name="Oppert B."/>
            <person name="Lorenzen M."/>
            <person name="Brown S."/>
            <person name="Wang L."/>
            <person name="Savard J."/>
            <person name="Tautz D."/>
            <person name="Richards S."/>
            <person name="Weinstock G."/>
            <person name="Gibbs R.A."/>
            <person name="Liu Y."/>
            <person name="Worley K."/>
            <person name="Weinstock G."/>
            <person name="Elsik C.G."/>
            <person name="Reese J.T."/>
            <person name="Elhaik E."/>
            <person name="Landan G."/>
            <person name="Graur D."/>
            <person name="Arensburger P."/>
            <person name="Atkinson P."/>
            <person name="Beeman R.W."/>
            <person name="Beidler J."/>
            <person name="Brown S.J."/>
            <person name="Demuth J.P."/>
            <person name="Drury D.W."/>
            <person name="Du Y.Z."/>
            <person name="Fujiwara H."/>
            <person name="Lorenzen M."/>
            <person name="Maselli V."/>
            <person name="Osanai M."/>
            <person name="Park Y."/>
            <person name="Robertson H.M."/>
            <person name="Tu Z."/>
            <person name="Wang J.J."/>
            <person name="Wang S."/>
            <person name="Richards S."/>
            <person name="Song H."/>
            <person name="Zhang L."/>
            <person name="Sodergren E."/>
            <person name="Werner D."/>
            <person name="Stanke M."/>
            <person name="Morgenstern B."/>
            <person name="Solovyev V."/>
            <person name="Kosarev P."/>
            <person name="Brown G."/>
            <person name="Chen H.C."/>
            <person name="Ermolaeva O."/>
            <person name="Hlavina W."/>
            <person name="Kapustin Y."/>
            <person name="Kiryutin B."/>
            <person name="Kitts P."/>
            <person name="Maglott D."/>
            <person name="Pruitt K."/>
            <person name="Sapojnikov V."/>
            <person name="Souvorov A."/>
            <person name="Mackey A.J."/>
            <person name="Waterhouse R.M."/>
            <person name="Wyder S."/>
            <person name="Zdobnov E.M."/>
            <person name="Zdobnov E.M."/>
            <person name="Wyder S."/>
            <person name="Kriventseva E.V."/>
            <person name="Kadowaki T."/>
            <person name="Bork P."/>
            <person name="Aranda M."/>
            <person name="Bao R."/>
            <person name="Beermann A."/>
            <person name="Berns N."/>
            <person name="Bolognesi R."/>
            <person name="Bonneton F."/>
            <person name="Bopp D."/>
            <person name="Brown S.J."/>
            <person name="Bucher G."/>
            <person name="Butts T."/>
            <person name="Chaumot A."/>
            <person name="Denell R.E."/>
            <person name="Ferrier D.E."/>
            <person name="Friedrich M."/>
            <person name="Gordon C.M."/>
            <person name="Jindra M."/>
            <person name="Klingler M."/>
            <person name="Lan Q."/>
            <person name="Lattorff H.M."/>
            <person name="Laudet V."/>
            <person name="von Levetsow C."/>
            <person name="Liu Z."/>
            <person name="Lutz R."/>
            <person name="Lynch J.A."/>
            <person name="da Fonseca R.N."/>
            <person name="Posnien N."/>
            <person name="Reuter R."/>
            <person name="Roth S."/>
            <person name="Savard J."/>
            <person name="Schinko J.B."/>
            <person name="Schmitt C."/>
            <person name="Schoppmeier M."/>
            <person name="Schroder R."/>
            <person name="Shippy T.D."/>
            <person name="Simonnet F."/>
            <person name="Marques-Souza H."/>
            <person name="Tautz D."/>
            <person name="Tomoyasu Y."/>
            <person name="Trauner J."/>
            <person name="Van der Zee M."/>
            <person name="Vervoort M."/>
            <person name="Wittkopp N."/>
            <person name="Wimmer E.A."/>
            <person name="Yang X."/>
            <person name="Jones A.K."/>
            <person name="Sattelle D.B."/>
            <person name="Ebert P.R."/>
            <person name="Nelson D."/>
            <person name="Scott J.G."/>
            <person name="Beeman R.W."/>
            <person name="Muthukrishnan S."/>
            <person name="Kramer K.J."/>
            <person name="Arakane Y."/>
            <person name="Beeman R.W."/>
            <person name="Zhu Q."/>
            <person name="Hogenkamp D."/>
            <person name="Dixit R."/>
            <person name="Oppert B."/>
            <person name="Jiang H."/>
            <person name="Zou Z."/>
            <person name="Marshall J."/>
            <person name="Elpidina E."/>
            <person name="Vinokurov K."/>
            <person name="Oppert C."/>
            <person name="Zou Z."/>
            <person name="Evans J."/>
            <person name="Lu Z."/>
            <person name="Zhao P."/>
            <person name="Sumathipala N."/>
            <person name="Altincicek B."/>
            <person name="Vilcinskas A."/>
            <person name="Williams M."/>
            <person name="Hultmark D."/>
            <person name="Hetru C."/>
            <person name="Jiang H."/>
            <person name="Grimmelikhuijzen C.J."/>
            <person name="Hauser F."/>
            <person name="Cazzamali G."/>
            <person name="Williamson M."/>
            <person name="Park Y."/>
            <person name="Li B."/>
            <person name="Tanaka Y."/>
            <person name="Predel R."/>
            <person name="Neupert S."/>
            <person name="Schachtner J."/>
            <person name="Verleyen P."/>
            <person name="Raible F."/>
            <person name="Bork P."/>
            <person name="Friedrich M."/>
            <person name="Walden K.K."/>
            <person name="Robertson H.M."/>
            <person name="Angeli S."/>
            <person name="Foret S."/>
            <person name="Bucher G."/>
            <person name="Schuetz S."/>
            <person name="Maleszka R."/>
            <person name="Wimmer E.A."/>
            <person name="Beeman R.W."/>
            <person name="Lorenzen M."/>
            <person name="Tomoyasu Y."/>
            <person name="Miller S.C."/>
            <person name="Grossmann D."/>
            <person name="Bucher G."/>
        </authorList>
    </citation>
    <scope>NUCLEOTIDE SEQUENCE [LARGE SCALE GENOMIC DNA]</scope>
    <source>
        <strain evidence="4 5">Georgia GA2</strain>
    </source>
</reference>
<dbReference type="SUPFAM" id="SSF56808">
    <property type="entry name" value="Ribosomal protein L1"/>
    <property type="match status" value="1"/>
</dbReference>
<evidence type="ECO:0000256" key="3">
    <source>
        <dbReference type="ARBA" id="ARBA00023274"/>
    </source>
</evidence>
<dbReference type="GO" id="GO:1990904">
    <property type="term" value="C:ribonucleoprotein complex"/>
    <property type="evidence" value="ECO:0007669"/>
    <property type="project" value="UniProtKB-KW"/>
</dbReference>
<dbReference type="Gene3D" id="3.40.50.790">
    <property type="match status" value="1"/>
</dbReference>
<evidence type="ECO:0000313" key="4">
    <source>
        <dbReference type="EMBL" id="EEZ97527.1"/>
    </source>
</evidence>
<dbReference type="STRING" id="7070.D6X497"/>
<keyword evidence="3" id="KW-0687">Ribonucleoprotein</keyword>
<dbReference type="Gene3D" id="3.30.190.20">
    <property type="match status" value="1"/>
</dbReference>
<dbReference type="PhylomeDB" id="D6X497"/>
<protein>
    <submittedName>
        <fullName evidence="4">39S ribosomal protein L1, mitochondrial-like Protein</fullName>
    </submittedName>
</protein>
<sequence>MSFRLLTSISRFLSEPSHLQIRYYAARKGTRERKAKKKVKKEVVETPKFIPHNERNKEKFLALRPKLKYDDSWKQPPPSDDVYHVRYYQRPAMSLVEAIKNHRETHHPDMYNEPGASLLVRIELNMQGEKATRFVDDFTRIVPIPFKFEHGEERPIIAFAKTGSAQKEALNAGAQLAGGVDLIKQVQNGAVSLQNFKFVIAHPDILPELVALRGLMKRRFPNPKMGTLDVDLGAVAERFVNGISYTAKKDEYEKDFGLIETVIGSLDMDVEHLEGNFGALVKDVYSMRPKRQGDFISRCLLVSPPSSEKFKVEYRGYVEEAPRKVVDQEEEEEKGERVAL</sequence>
<dbReference type="EMBL" id="KQ971410">
    <property type="protein sequence ID" value="EEZ97527.1"/>
    <property type="molecule type" value="Genomic_DNA"/>
</dbReference>
<dbReference type="KEGG" id="tca:656160"/>
<dbReference type="Pfam" id="PF00687">
    <property type="entry name" value="Ribosomal_L1"/>
    <property type="match status" value="1"/>
</dbReference>
<dbReference type="OrthoDB" id="1747252at2759"/>
<evidence type="ECO:0000256" key="1">
    <source>
        <dbReference type="ARBA" id="ARBA00010531"/>
    </source>
</evidence>
<dbReference type="HOGENOM" id="CLU_060011_0_0_1"/>